<proteinExistence type="predicted"/>
<feature type="domain" description="Helix-turn-helix" evidence="1">
    <location>
        <begin position="9"/>
        <end position="58"/>
    </location>
</feature>
<gene>
    <name evidence="2" type="ORF">HMPREF0872_04250</name>
</gene>
<dbReference type="InterPro" id="IPR010093">
    <property type="entry name" value="SinI_DNA-bd"/>
</dbReference>
<evidence type="ECO:0000259" key="1">
    <source>
        <dbReference type="Pfam" id="PF12728"/>
    </source>
</evidence>
<dbReference type="InterPro" id="IPR041657">
    <property type="entry name" value="HTH_17"/>
</dbReference>
<protein>
    <submittedName>
        <fullName evidence="2">Excisionase</fullName>
    </submittedName>
</protein>
<dbReference type="Proteomes" id="UP000029628">
    <property type="component" value="Unassembled WGS sequence"/>
</dbReference>
<dbReference type="InterPro" id="IPR009061">
    <property type="entry name" value="DNA-bd_dom_put_sf"/>
</dbReference>
<dbReference type="GO" id="GO:0003677">
    <property type="term" value="F:DNA binding"/>
    <property type="evidence" value="ECO:0007669"/>
    <property type="project" value="InterPro"/>
</dbReference>
<dbReference type="InterPro" id="IPR036388">
    <property type="entry name" value="WH-like_DNA-bd_sf"/>
</dbReference>
<dbReference type="SUPFAM" id="SSF46955">
    <property type="entry name" value="Putative DNA-binding domain"/>
    <property type="match status" value="1"/>
</dbReference>
<organism evidence="2 3">
    <name type="scientific">Veillonella montpellierensis DNF00314</name>
    <dbReference type="NCBI Taxonomy" id="1401067"/>
    <lineage>
        <taxon>Bacteria</taxon>
        <taxon>Bacillati</taxon>
        <taxon>Bacillota</taxon>
        <taxon>Negativicutes</taxon>
        <taxon>Veillonellales</taxon>
        <taxon>Veillonellaceae</taxon>
        <taxon>Veillonella</taxon>
    </lineage>
</organism>
<sequence>MKEIMEDKWINTDEVAEYLGVKAATIREWIKKNNGIPAHKIGRQWKFKKEELDEWVKSGKSAE</sequence>
<name>A0A096ALA6_9FIRM</name>
<dbReference type="Gene3D" id="1.10.10.10">
    <property type="entry name" value="Winged helix-like DNA-binding domain superfamily/Winged helix DNA-binding domain"/>
    <property type="match status" value="1"/>
</dbReference>
<reference evidence="2 3" key="1">
    <citation type="submission" date="2014-07" db="EMBL/GenBank/DDBJ databases">
        <authorList>
            <person name="McCorrison J."/>
            <person name="Sanka R."/>
            <person name="Torralba M."/>
            <person name="Gillis M."/>
            <person name="Haft D.H."/>
            <person name="Methe B."/>
            <person name="Sutton G."/>
            <person name="Nelson K.E."/>
        </authorList>
    </citation>
    <scope>NUCLEOTIDE SEQUENCE [LARGE SCALE GENOMIC DNA]</scope>
    <source>
        <strain evidence="2 3">DNF00314</strain>
    </source>
</reference>
<dbReference type="Pfam" id="PF12728">
    <property type="entry name" value="HTH_17"/>
    <property type="match status" value="1"/>
</dbReference>
<accession>A0A096ALA6</accession>
<comment type="caution">
    <text evidence="2">The sequence shown here is derived from an EMBL/GenBank/DDBJ whole genome shotgun (WGS) entry which is preliminary data.</text>
</comment>
<dbReference type="AlphaFoldDB" id="A0A096ALA6"/>
<evidence type="ECO:0000313" key="3">
    <source>
        <dbReference type="Proteomes" id="UP000029628"/>
    </source>
</evidence>
<dbReference type="NCBIfam" id="TIGR01764">
    <property type="entry name" value="excise"/>
    <property type="match status" value="1"/>
</dbReference>
<dbReference type="EMBL" id="JRNT01000008">
    <property type="protein sequence ID" value="KGF47605.1"/>
    <property type="molecule type" value="Genomic_DNA"/>
</dbReference>
<dbReference type="eggNOG" id="COG2452">
    <property type="taxonomic scope" value="Bacteria"/>
</dbReference>
<evidence type="ECO:0000313" key="2">
    <source>
        <dbReference type="EMBL" id="KGF47605.1"/>
    </source>
</evidence>
<keyword evidence="3" id="KW-1185">Reference proteome</keyword>